<organism evidence="1 2">
    <name type="scientific">[Candida] jaroonii</name>
    <dbReference type="NCBI Taxonomy" id="467808"/>
    <lineage>
        <taxon>Eukaryota</taxon>
        <taxon>Fungi</taxon>
        <taxon>Dikarya</taxon>
        <taxon>Ascomycota</taxon>
        <taxon>Saccharomycotina</taxon>
        <taxon>Pichiomycetes</taxon>
        <taxon>Debaryomycetaceae</taxon>
        <taxon>Yamadazyma</taxon>
    </lineage>
</organism>
<protein>
    <submittedName>
        <fullName evidence="1">High affinity potassium transporter</fullName>
    </submittedName>
</protein>
<name>A0ACA9Y6V5_9ASCO</name>
<comment type="caution">
    <text evidence="1">The sequence shown here is derived from an EMBL/GenBank/DDBJ whole genome shotgun (WGS) entry which is preliminary data.</text>
</comment>
<reference evidence="1" key="1">
    <citation type="submission" date="2022-06" db="EMBL/GenBank/DDBJ databases">
        <authorList>
            <person name="Legras J.-L."/>
            <person name="Devillers H."/>
            <person name="Grondin C."/>
        </authorList>
    </citation>
    <scope>NUCLEOTIDE SEQUENCE</scope>
    <source>
        <strain evidence="1">CLIB 1444</strain>
    </source>
</reference>
<dbReference type="EMBL" id="CALSDN010000004">
    <property type="protein sequence ID" value="CAH6720611.1"/>
    <property type="molecule type" value="Genomic_DNA"/>
</dbReference>
<dbReference type="Proteomes" id="UP001152531">
    <property type="component" value="Unassembled WGS sequence"/>
</dbReference>
<evidence type="ECO:0000313" key="2">
    <source>
        <dbReference type="Proteomes" id="UP001152531"/>
    </source>
</evidence>
<evidence type="ECO:0000313" key="1">
    <source>
        <dbReference type="EMBL" id="CAH6720611.1"/>
    </source>
</evidence>
<proteinExistence type="predicted"/>
<keyword evidence="2" id="KW-1185">Reference proteome</keyword>
<gene>
    <name evidence="1" type="ORF">CLIB1444_04S03972</name>
</gene>
<accession>A0ACA9Y6V5</accession>
<sequence length="502" mass="55838">MRYQGKKVNITVTELTRLNEAHRRSIESADSIDSLLFSYQGCESQEQKPKNSKWSILLGCFASLGSIYGDISTSPLYTFNNLFDNPSQLEVIGAMSILFWLFTLMVMVKYVLVVISYGSYRDGGGQIAIYSKIVNHLENKSVYDVNDSDEWIRTISKTVCFIGCSLVISDGLLTPTTSILNATSGISLPFPTFDHQLALSVFILFCVFSIQRFGADKLSFLFAPVILLWLVNLGIIGAINIAKCPVILKAVNPWYGYLYLKNHGLGGVSAFTLAITGTEAIFLDLGYIEMFPVQLTVCGLVYPCLMMNYFGQCSYVILNPVSTPNTDSSFVGVFYSSIPGGANSSYYWIVFILATLSTIIASQALILGVFTVIHQLVELEFLPRLDIIHLSSEHKQMVFIPAVNFFLMVGLLVTMLIFQNPQDITMAYGLGISLDFLITSVLTLLVLTLVYKRLLGLTLLVFIPIEIVMVIANYQTLYKGGWFVVIISALFTSFLFFYDKST</sequence>